<dbReference type="EMBL" id="FPBO01000003">
    <property type="protein sequence ID" value="SFU46871.1"/>
    <property type="molecule type" value="Genomic_DNA"/>
</dbReference>
<dbReference type="GO" id="GO:0004673">
    <property type="term" value="F:protein histidine kinase activity"/>
    <property type="evidence" value="ECO:0007669"/>
    <property type="project" value="UniProtKB-EC"/>
</dbReference>
<keyword evidence="9" id="KW-0472">Membrane</keyword>
<dbReference type="InterPro" id="IPR014265">
    <property type="entry name" value="XrtA/PrsK"/>
</dbReference>
<keyword evidence="8" id="KW-0902">Two-component regulatory system</keyword>
<sequence>MINIAFISYGAAAVAFFLLLTALLTVWRGRVRGSALTLASFLSCLWSAAMMYQGTQSAPTHFIDALETLRNGAWSVFLLILLGHFRDPGSRLPMRLKPSVLAGLAVYAVWLVATLFGRFEVNLLPSAGLPVALVHLCMALVGLLLVEQVYRNKPVQERWAIKYVCLGVGAMFAYDFYLYSDAILFRSVDEQIWAARGVINGLITPLVAISVSRSATWSSSIAVSRRVVFHTAALFGTAIYLLAMGSAGYYLRLFGGTWGTLMEVAFLFAAAILLVGILFSGTFRAWLKVFISKHFYSYNYDYREEWLRFTRTLSAQGPGLPERTIQAVAELVESTGGALWIARESGLCEPVAGWHMAPPTEPVALDTPFCQYLNGKQWVIDLREYAENPALYDGVAIPAWLSRYERGWLVVPLILQGKLFGFVLLQEPRSEIKLNWEVIDLLKVAGTQASSYLAQQEVGNALTVARQFESFNRMSTFIVHDLKNLVSQLSLLMTNAEKHRHNPEFQRDMIETVEYSVQKMTLLLHKLSRSATPELPAPLALDALLAQAVALKSGFEPRPALKVRDAALHVLADHERLERVVGHLIQNAIEATGRDGQVDVSLRREEQRAVIAISDNGKGMSEDFIRERLFKPFESTKSAGMGIGVFESREYVCELGGQLEVSSQPGRGTTFTIMLPIYKRAA</sequence>
<evidence type="ECO:0000256" key="3">
    <source>
        <dbReference type="ARBA" id="ARBA00022553"/>
    </source>
</evidence>
<evidence type="ECO:0000256" key="4">
    <source>
        <dbReference type="ARBA" id="ARBA00022679"/>
    </source>
</evidence>
<keyword evidence="9" id="KW-1133">Transmembrane helix</keyword>
<dbReference type="InterPro" id="IPR005467">
    <property type="entry name" value="His_kinase_dom"/>
</dbReference>
<keyword evidence="6 11" id="KW-0418">Kinase</keyword>
<dbReference type="Proteomes" id="UP000199391">
    <property type="component" value="Unassembled WGS sequence"/>
</dbReference>
<dbReference type="GO" id="GO:0000160">
    <property type="term" value="P:phosphorelay signal transduction system"/>
    <property type="evidence" value="ECO:0007669"/>
    <property type="project" value="UniProtKB-KW"/>
</dbReference>
<dbReference type="GO" id="GO:0005524">
    <property type="term" value="F:ATP binding"/>
    <property type="evidence" value="ECO:0007669"/>
    <property type="project" value="UniProtKB-KW"/>
</dbReference>
<feature type="transmembrane region" description="Helical" evidence="9">
    <location>
        <begin position="264"/>
        <end position="287"/>
    </location>
</feature>
<feature type="transmembrane region" description="Helical" evidence="9">
    <location>
        <begin position="6"/>
        <end position="27"/>
    </location>
</feature>
<evidence type="ECO:0000256" key="5">
    <source>
        <dbReference type="ARBA" id="ARBA00022741"/>
    </source>
</evidence>
<feature type="transmembrane region" description="Helical" evidence="9">
    <location>
        <begin position="100"/>
        <end position="121"/>
    </location>
</feature>
<dbReference type="OrthoDB" id="9785691at2"/>
<dbReference type="AlphaFoldDB" id="A0A1I7GEW8"/>
<dbReference type="PANTHER" id="PTHR43065">
    <property type="entry name" value="SENSOR HISTIDINE KINASE"/>
    <property type="match status" value="1"/>
</dbReference>
<evidence type="ECO:0000313" key="12">
    <source>
        <dbReference type="Proteomes" id="UP000199391"/>
    </source>
</evidence>
<keyword evidence="5" id="KW-0547">Nucleotide-binding</keyword>
<feature type="transmembrane region" description="Helical" evidence="9">
    <location>
        <begin position="192"/>
        <end position="211"/>
    </location>
</feature>
<evidence type="ECO:0000313" key="11">
    <source>
        <dbReference type="EMBL" id="SFU46871.1"/>
    </source>
</evidence>
<dbReference type="EC" id="2.7.13.3" evidence="2"/>
<evidence type="ECO:0000256" key="8">
    <source>
        <dbReference type="ARBA" id="ARBA00023012"/>
    </source>
</evidence>
<feature type="transmembrane region" description="Helical" evidence="9">
    <location>
        <begin position="232"/>
        <end position="252"/>
    </location>
</feature>
<dbReference type="RefSeq" id="WP_093554242.1">
    <property type="nucleotide sequence ID" value="NZ_FPBO01000003.1"/>
</dbReference>
<dbReference type="SMART" id="SM00387">
    <property type="entry name" value="HATPase_c"/>
    <property type="match status" value="1"/>
</dbReference>
<evidence type="ECO:0000259" key="10">
    <source>
        <dbReference type="PROSITE" id="PS50109"/>
    </source>
</evidence>
<evidence type="ECO:0000256" key="9">
    <source>
        <dbReference type="SAM" id="Phobius"/>
    </source>
</evidence>
<accession>A0A1I7GEW8</accession>
<dbReference type="InterPro" id="IPR036890">
    <property type="entry name" value="HATPase_C_sf"/>
</dbReference>
<proteinExistence type="predicted"/>
<dbReference type="PANTHER" id="PTHR43065:SF10">
    <property type="entry name" value="PEROXIDE STRESS-ACTIVATED HISTIDINE KINASE MAK3"/>
    <property type="match status" value="1"/>
</dbReference>
<dbReference type="STRING" id="1035707.SAMN05216552_1003271"/>
<keyword evidence="9" id="KW-0812">Transmembrane</keyword>
<feature type="transmembrane region" description="Helical" evidence="9">
    <location>
        <begin position="72"/>
        <end position="88"/>
    </location>
</feature>
<dbReference type="Pfam" id="PF02518">
    <property type="entry name" value="HATPase_c"/>
    <property type="match status" value="1"/>
</dbReference>
<keyword evidence="3" id="KW-0597">Phosphoprotein</keyword>
<dbReference type="CDD" id="cd00075">
    <property type="entry name" value="HATPase"/>
    <property type="match status" value="1"/>
</dbReference>
<organism evidence="11 12">
    <name type="scientific">Pseudoduganella namucuonensis</name>
    <dbReference type="NCBI Taxonomy" id="1035707"/>
    <lineage>
        <taxon>Bacteria</taxon>
        <taxon>Pseudomonadati</taxon>
        <taxon>Pseudomonadota</taxon>
        <taxon>Betaproteobacteria</taxon>
        <taxon>Burkholderiales</taxon>
        <taxon>Oxalobacteraceae</taxon>
        <taxon>Telluria group</taxon>
        <taxon>Pseudoduganella</taxon>
    </lineage>
</organism>
<name>A0A1I7GEW8_9BURK</name>
<feature type="transmembrane region" description="Helical" evidence="9">
    <location>
        <begin position="159"/>
        <end position="180"/>
    </location>
</feature>
<protein>
    <recommendedName>
        <fullName evidence="2">histidine kinase</fullName>
        <ecNumber evidence="2">2.7.13.3</ecNumber>
    </recommendedName>
</protein>
<gene>
    <name evidence="11" type="ORF">SAMN05216552_1003271</name>
</gene>
<evidence type="ECO:0000256" key="7">
    <source>
        <dbReference type="ARBA" id="ARBA00022840"/>
    </source>
</evidence>
<feature type="transmembrane region" description="Helical" evidence="9">
    <location>
        <begin position="34"/>
        <end position="52"/>
    </location>
</feature>
<feature type="transmembrane region" description="Helical" evidence="9">
    <location>
        <begin position="127"/>
        <end position="147"/>
    </location>
</feature>
<feature type="domain" description="Histidine kinase" evidence="10">
    <location>
        <begin position="477"/>
        <end position="679"/>
    </location>
</feature>
<reference evidence="12" key="1">
    <citation type="submission" date="2016-10" db="EMBL/GenBank/DDBJ databases">
        <authorList>
            <person name="Varghese N."/>
            <person name="Submissions S."/>
        </authorList>
    </citation>
    <scope>NUCLEOTIDE SEQUENCE [LARGE SCALE GENOMIC DNA]</scope>
    <source>
        <strain evidence="12">CGMCC 1.11014</strain>
    </source>
</reference>
<comment type="catalytic activity">
    <reaction evidence="1">
        <text>ATP + protein L-histidine = ADP + protein N-phospho-L-histidine.</text>
        <dbReference type="EC" id="2.7.13.3"/>
    </reaction>
</comment>
<evidence type="ECO:0000256" key="6">
    <source>
        <dbReference type="ARBA" id="ARBA00022777"/>
    </source>
</evidence>
<keyword evidence="4" id="KW-0808">Transferase</keyword>
<dbReference type="PRINTS" id="PR00344">
    <property type="entry name" value="BCTRLSENSOR"/>
</dbReference>
<dbReference type="SUPFAM" id="SSF55781">
    <property type="entry name" value="GAF domain-like"/>
    <property type="match status" value="1"/>
</dbReference>
<dbReference type="NCBIfam" id="TIGR02916">
    <property type="entry name" value="PEP_his_kin"/>
    <property type="match status" value="1"/>
</dbReference>
<dbReference type="PROSITE" id="PS50109">
    <property type="entry name" value="HIS_KIN"/>
    <property type="match status" value="1"/>
</dbReference>
<dbReference type="InterPro" id="IPR003594">
    <property type="entry name" value="HATPase_dom"/>
</dbReference>
<dbReference type="SUPFAM" id="SSF55874">
    <property type="entry name" value="ATPase domain of HSP90 chaperone/DNA topoisomerase II/histidine kinase"/>
    <property type="match status" value="1"/>
</dbReference>
<keyword evidence="7" id="KW-0067">ATP-binding</keyword>
<keyword evidence="12" id="KW-1185">Reference proteome</keyword>
<dbReference type="Gene3D" id="3.30.565.10">
    <property type="entry name" value="Histidine kinase-like ATPase, C-terminal domain"/>
    <property type="match status" value="1"/>
</dbReference>
<evidence type="ECO:0000256" key="1">
    <source>
        <dbReference type="ARBA" id="ARBA00000085"/>
    </source>
</evidence>
<dbReference type="InterPro" id="IPR004358">
    <property type="entry name" value="Sig_transdc_His_kin-like_C"/>
</dbReference>
<evidence type="ECO:0000256" key="2">
    <source>
        <dbReference type="ARBA" id="ARBA00012438"/>
    </source>
</evidence>